<evidence type="ECO:0000256" key="1">
    <source>
        <dbReference type="SAM" id="Phobius"/>
    </source>
</evidence>
<keyword evidence="1" id="KW-1133">Transmembrane helix</keyword>
<gene>
    <name evidence="2" type="ORF">SAMN05443638_10754</name>
</gene>
<proteinExistence type="predicted"/>
<accession>A0A1M4VBQ1</accession>
<sequence length="171" mass="20148">MIKPFYLRNPKASMRGKIAIGVMIFIIGIAMPFMLFIGIIYCIYLYFDFKKLKSEFGILKESAIKEFNNKNFKLCLECSRKGLELNNKDLVFEVLEALSLFNLKNYKDFIEIIERLNKNNKVRTDIDIQLKLGESYEILKEDLKAKETYKYLQGIFPKSIYLKEKIELLSK</sequence>
<dbReference type="EMBL" id="FQVM01000007">
    <property type="protein sequence ID" value="SHE66395.1"/>
    <property type="molecule type" value="Genomic_DNA"/>
</dbReference>
<dbReference type="OrthoDB" id="1933564at2"/>
<dbReference type="Gene3D" id="1.25.40.10">
    <property type="entry name" value="Tetratricopeptide repeat domain"/>
    <property type="match status" value="1"/>
</dbReference>
<evidence type="ECO:0000313" key="2">
    <source>
        <dbReference type="EMBL" id="SHE66395.1"/>
    </source>
</evidence>
<dbReference type="STRING" id="1533.SAMN05443638_10754"/>
<dbReference type="RefSeq" id="WP_072894378.1">
    <property type="nucleotide sequence ID" value="NZ_FQVM01000007.1"/>
</dbReference>
<dbReference type="AlphaFoldDB" id="A0A1M4VBQ1"/>
<organism evidence="2 3">
    <name type="scientific">Clostridium fallax</name>
    <dbReference type="NCBI Taxonomy" id="1533"/>
    <lineage>
        <taxon>Bacteria</taxon>
        <taxon>Bacillati</taxon>
        <taxon>Bacillota</taxon>
        <taxon>Clostridia</taxon>
        <taxon>Eubacteriales</taxon>
        <taxon>Clostridiaceae</taxon>
        <taxon>Clostridium</taxon>
    </lineage>
</organism>
<evidence type="ECO:0008006" key="4">
    <source>
        <dbReference type="Google" id="ProtNLM"/>
    </source>
</evidence>
<keyword evidence="1" id="KW-0472">Membrane</keyword>
<reference evidence="2 3" key="1">
    <citation type="submission" date="2016-11" db="EMBL/GenBank/DDBJ databases">
        <authorList>
            <person name="Jaros S."/>
            <person name="Januszkiewicz K."/>
            <person name="Wedrychowicz H."/>
        </authorList>
    </citation>
    <scope>NUCLEOTIDE SEQUENCE [LARGE SCALE GENOMIC DNA]</scope>
    <source>
        <strain evidence="2 3">DSM 2631</strain>
    </source>
</reference>
<name>A0A1M4VBQ1_9CLOT</name>
<feature type="transmembrane region" description="Helical" evidence="1">
    <location>
        <begin position="20"/>
        <end position="47"/>
    </location>
</feature>
<dbReference type="Proteomes" id="UP000184035">
    <property type="component" value="Unassembled WGS sequence"/>
</dbReference>
<dbReference type="InterPro" id="IPR011990">
    <property type="entry name" value="TPR-like_helical_dom_sf"/>
</dbReference>
<keyword evidence="3" id="KW-1185">Reference proteome</keyword>
<dbReference type="SUPFAM" id="SSF48452">
    <property type="entry name" value="TPR-like"/>
    <property type="match status" value="1"/>
</dbReference>
<evidence type="ECO:0000313" key="3">
    <source>
        <dbReference type="Proteomes" id="UP000184035"/>
    </source>
</evidence>
<protein>
    <recommendedName>
        <fullName evidence="4">Tetratricopeptide repeat-containing protein</fullName>
    </recommendedName>
</protein>
<keyword evidence="1" id="KW-0812">Transmembrane</keyword>